<evidence type="ECO:0000313" key="7">
    <source>
        <dbReference type="EMBL" id="ADM89705.1"/>
    </source>
</evidence>
<feature type="modified residue" description="N6-(pyridoxal phosphate)lysine" evidence="5">
    <location>
        <position position="205"/>
    </location>
</feature>
<evidence type="ECO:0000256" key="1">
    <source>
        <dbReference type="ARBA" id="ARBA00001933"/>
    </source>
</evidence>
<dbReference type="Proteomes" id="UP000001303">
    <property type="component" value="Chromosome"/>
</dbReference>
<evidence type="ECO:0000256" key="3">
    <source>
        <dbReference type="ARBA" id="ARBA00022679"/>
    </source>
</evidence>
<reference key="2">
    <citation type="submission" date="2010-08" db="EMBL/GenBank/DDBJ databases">
        <title>Functional convergence in reduced genomes of bacterial symbionts spanning 200 million years of evolution.</title>
        <authorList>
            <person name="McCutcheon J.P."/>
            <person name="Moran N.A."/>
        </authorList>
    </citation>
    <scope>NUCLEOTIDE SEQUENCE</scope>
    <source>
        <strain>CARI</strain>
    </source>
</reference>
<comment type="similarity">
    <text evidence="2 6">Belongs to the trans-sulfuration enzymes family.</text>
</comment>
<dbReference type="AlphaFoldDB" id="E0TIS8"/>
<name>E0TIS8_ZINIC</name>
<dbReference type="PIRSF" id="PIRSF001434">
    <property type="entry name" value="CGS"/>
    <property type="match status" value="1"/>
</dbReference>
<evidence type="ECO:0000256" key="6">
    <source>
        <dbReference type="RuleBase" id="RU362118"/>
    </source>
</evidence>
<gene>
    <name evidence="7" type="primary">metY</name>
    <name evidence="7" type="ordered locus">ZICARI_086</name>
</gene>
<dbReference type="SUPFAM" id="SSF53383">
    <property type="entry name" value="PLP-dependent transferases"/>
    <property type="match status" value="1"/>
</dbReference>
<dbReference type="InterPro" id="IPR015421">
    <property type="entry name" value="PyrdxlP-dep_Trfase_major"/>
</dbReference>
<dbReference type="PANTHER" id="PTHR43797">
    <property type="entry name" value="HOMOCYSTEINE/CYSTEINE SYNTHASE"/>
    <property type="match status" value="1"/>
</dbReference>
<dbReference type="GO" id="GO:0006535">
    <property type="term" value="P:cysteine biosynthetic process from serine"/>
    <property type="evidence" value="ECO:0007669"/>
    <property type="project" value="TreeGrafter"/>
</dbReference>
<dbReference type="FunFam" id="3.40.640.10:FF:000046">
    <property type="entry name" value="Cystathionine gamma-lyase"/>
    <property type="match status" value="1"/>
</dbReference>
<dbReference type="Gene3D" id="3.40.640.10">
    <property type="entry name" value="Type I PLP-dependent aspartate aminotransferase-like (Major domain)"/>
    <property type="match status" value="1"/>
</dbReference>
<dbReference type="STRING" id="871271.ZICARI_086"/>
<protein>
    <submittedName>
        <fullName evidence="7">Putative O-acetylhomoserine sulfhydrylase</fullName>
    </submittedName>
</protein>
<dbReference type="GO" id="GO:0005737">
    <property type="term" value="C:cytoplasm"/>
    <property type="evidence" value="ECO:0007669"/>
    <property type="project" value="TreeGrafter"/>
</dbReference>
<evidence type="ECO:0000256" key="5">
    <source>
        <dbReference type="PIRSR" id="PIRSR001434-2"/>
    </source>
</evidence>
<comment type="cofactor">
    <cofactor evidence="1 6">
        <name>pyridoxal 5'-phosphate</name>
        <dbReference type="ChEBI" id="CHEBI:597326"/>
    </cofactor>
</comment>
<dbReference type="GO" id="GO:0003961">
    <property type="term" value="F:O-acetylhomoserine aminocarboxypropyltransferase activity"/>
    <property type="evidence" value="ECO:0007669"/>
    <property type="project" value="TreeGrafter"/>
</dbReference>
<dbReference type="InterPro" id="IPR006235">
    <property type="entry name" value="OAc-hSer/O-AcSer_sulfhydrylase"/>
</dbReference>
<evidence type="ECO:0000256" key="2">
    <source>
        <dbReference type="ARBA" id="ARBA00009077"/>
    </source>
</evidence>
<dbReference type="InterPro" id="IPR015424">
    <property type="entry name" value="PyrdxlP-dep_Trfase"/>
</dbReference>
<dbReference type="GO" id="GO:0071269">
    <property type="term" value="P:L-homocysteine biosynthetic process"/>
    <property type="evidence" value="ECO:0007669"/>
    <property type="project" value="TreeGrafter"/>
</dbReference>
<dbReference type="NCBIfam" id="NF004609">
    <property type="entry name" value="PRK05939.1"/>
    <property type="match status" value="1"/>
</dbReference>
<accession>E0TIS8</accession>
<dbReference type="GO" id="GO:0030170">
    <property type="term" value="F:pyridoxal phosphate binding"/>
    <property type="evidence" value="ECO:0007669"/>
    <property type="project" value="InterPro"/>
</dbReference>
<dbReference type="GO" id="GO:0019346">
    <property type="term" value="P:transsulfuration"/>
    <property type="evidence" value="ECO:0007669"/>
    <property type="project" value="InterPro"/>
</dbReference>
<organism evidence="7 8">
    <name type="scientific">Zinderia insecticola (strain CARI)</name>
    <dbReference type="NCBI Taxonomy" id="871271"/>
    <lineage>
        <taxon>Bacteria</taxon>
        <taxon>Pseudomonadati</taxon>
        <taxon>Pseudomonadota</taxon>
        <taxon>Betaproteobacteria</taxon>
        <taxon>Burkholderiales</taxon>
        <taxon>Oxalobacteraceae</taxon>
        <taxon>Candidatus Zinderia</taxon>
    </lineage>
</organism>
<dbReference type="InterPro" id="IPR015422">
    <property type="entry name" value="PyrdxlP-dep_Trfase_small"/>
</dbReference>
<dbReference type="HOGENOM" id="CLU_018986_4_0_4"/>
<evidence type="ECO:0000313" key="8">
    <source>
        <dbReference type="Proteomes" id="UP000001303"/>
    </source>
</evidence>
<reference evidence="7 8" key="1">
    <citation type="journal article" date="2010" name="Genome Biol. Evol.">
        <title>Functional convergence in reduced genomes of bacterial symbionts spanning 200 My of evolution.</title>
        <authorList>
            <person name="McCutcheon J.P."/>
            <person name="Moran N.A."/>
        </authorList>
    </citation>
    <scope>NUCLEOTIDE SEQUENCE [LARGE SCALE GENOMIC DNA]</scope>
    <source>
        <strain evidence="7 8">CARI</strain>
    </source>
</reference>
<sequence>MKNFGYTTKILYKKNNKIEYGSLHKPIYTSVTFRYKKTKELINVFKNKKEGFRYSRQKNPTVSFLEDKISIMENGIETICFSTGMAAIAAIYQGLLNINDHIISSKFLFGNTTNLWNNIKSKGCKISMVDSTNYKNILKNINNKTKIVFVETISNPITQISDLKKIGKICKKYNILYIIDNTITSPYLFNPKKVNANLIINSLTKSIGGHGDSLGGSLTDTGLYNWKNFSNIDKKFKKYNENLWGIKQIRAKSLRDFGASLSAESAHNILIGLETITFRQNKACFNAFSLANMLKNNKNIKKVYYPGLKNHPQNKIAKKLFKNYGNLLSFEFKKNINYYKYLDNLKIPNLATNLGDNRTLILPIAKTIYNEISKKKKKNMGISESLIRVSLGIEDTHDILNDFYNAFNKL</sequence>
<dbReference type="PANTHER" id="PTHR43797:SF2">
    <property type="entry name" value="HOMOCYSTEINE_CYSTEINE SYNTHASE"/>
    <property type="match status" value="1"/>
</dbReference>
<dbReference type="Pfam" id="PF01053">
    <property type="entry name" value="Cys_Met_Meta_PP"/>
    <property type="match status" value="1"/>
</dbReference>
<dbReference type="Gene3D" id="3.90.1150.10">
    <property type="entry name" value="Aspartate Aminotransferase, domain 1"/>
    <property type="match status" value="1"/>
</dbReference>
<dbReference type="GO" id="GO:0004124">
    <property type="term" value="F:cysteine synthase activity"/>
    <property type="evidence" value="ECO:0007669"/>
    <property type="project" value="TreeGrafter"/>
</dbReference>
<dbReference type="KEGG" id="zin:ZICARI_086"/>
<proteinExistence type="inferred from homology"/>
<keyword evidence="3" id="KW-0808">Transferase</keyword>
<evidence type="ECO:0000256" key="4">
    <source>
        <dbReference type="ARBA" id="ARBA00022898"/>
    </source>
</evidence>
<keyword evidence="8" id="KW-1185">Reference proteome</keyword>
<keyword evidence="4 5" id="KW-0663">Pyridoxal phosphate</keyword>
<dbReference type="EMBL" id="CP002161">
    <property type="protein sequence ID" value="ADM89705.1"/>
    <property type="molecule type" value="Genomic_DNA"/>
</dbReference>
<dbReference type="InterPro" id="IPR000277">
    <property type="entry name" value="Cys/Met-Metab_PyrdxlP-dep_enz"/>
</dbReference>